<comment type="caution">
    <text evidence="6">The sequence shown here is derived from an EMBL/GenBank/DDBJ whole genome shotgun (WGS) entry which is preliminary data.</text>
</comment>
<feature type="domain" description="HTH tetR-type" evidence="3">
    <location>
        <begin position="4"/>
        <end position="64"/>
    </location>
</feature>
<sequence length="183" mass="21005">MRGQETRERIMEAAIQVIAEETIEGLSTRKVSSIAEVNLAAIHYHHRSKEGMLIDLSRHILNNYVLPRLEPLIDQSKQPVDIAHDLYTEVLKLYSERSDIMVSLVYLWLHGMKNKRVREILINARADFYDRVERALGASMSMRRASKVSHRLLTFVAGKVMEMAVDGDMPDEKEVDEMAKLLS</sequence>
<evidence type="ECO:0000313" key="5">
    <source>
        <dbReference type="EMBL" id="KUK66930.1"/>
    </source>
</evidence>
<protein>
    <submittedName>
        <fullName evidence="4 6">Transcriptional regulator</fullName>
    </submittedName>
</protein>
<feature type="DNA-binding region" description="H-T-H motif" evidence="2">
    <location>
        <begin position="27"/>
        <end position="46"/>
    </location>
</feature>
<dbReference type="Pfam" id="PF00440">
    <property type="entry name" value="TetR_N"/>
    <property type="match status" value="1"/>
</dbReference>
<dbReference type="Proteomes" id="UP000055014">
    <property type="component" value="Unassembled WGS sequence"/>
</dbReference>
<organism evidence="6 8">
    <name type="scientific">Mesotoga infera</name>
    <dbReference type="NCBI Taxonomy" id="1236046"/>
    <lineage>
        <taxon>Bacteria</taxon>
        <taxon>Thermotogati</taxon>
        <taxon>Thermotogota</taxon>
        <taxon>Thermotogae</taxon>
        <taxon>Kosmotogales</taxon>
        <taxon>Kosmotogaceae</taxon>
        <taxon>Mesotoga</taxon>
    </lineage>
</organism>
<proteinExistence type="predicted"/>
<accession>A0A101I6W8</accession>
<dbReference type="SUPFAM" id="SSF46689">
    <property type="entry name" value="Homeodomain-like"/>
    <property type="match status" value="1"/>
</dbReference>
<dbReference type="EMBL" id="LGGW01000089">
    <property type="protein sequence ID" value="KUK89443.1"/>
    <property type="molecule type" value="Genomic_DNA"/>
</dbReference>
<dbReference type="AlphaFoldDB" id="A0A101I6W8"/>
<dbReference type="PROSITE" id="PS50977">
    <property type="entry name" value="HTH_TETR_2"/>
    <property type="match status" value="1"/>
</dbReference>
<gene>
    <name evidence="4" type="ORF">DIT26_01365</name>
    <name evidence="5" type="ORF">XD86_0982</name>
    <name evidence="6" type="ORF">XE02_1020</name>
</gene>
<evidence type="ECO:0000313" key="7">
    <source>
        <dbReference type="Proteomes" id="UP000054260"/>
    </source>
</evidence>
<evidence type="ECO:0000313" key="8">
    <source>
        <dbReference type="Proteomes" id="UP000055014"/>
    </source>
</evidence>
<dbReference type="InterPro" id="IPR001647">
    <property type="entry name" value="HTH_TetR"/>
</dbReference>
<dbReference type="Gene3D" id="1.10.357.10">
    <property type="entry name" value="Tetracycline Repressor, domain 2"/>
    <property type="match status" value="1"/>
</dbReference>
<reference evidence="4 9" key="3">
    <citation type="journal article" date="2018" name="Nat. Biotechnol.">
        <title>A standardized bacterial taxonomy based on genome phylogeny substantially revises the tree of life.</title>
        <authorList>
            <person name="Parks D.H."/>
            <person name="Chuvochina M."/>
            <person name="Waite D.W."/>
            <person name="Rinke C."/>
            <person name="Skarshewski A."/>
            <person name="Chaumeil P.A."/>
            <person name="Hugenholtz P."/>
        </authorList>
    </citation>
    <scope>NUCLEOTIDE SEQUENCE [LARGE SCALE GENOMIC DNA]</scope>
    <source>
        <strain evidence="4">UBA9905</strain>
    </source>
</reference>
<dbReference type="Proteomes" id="UP000264215">
    <property type="component" value="Unassembled WGS sequence"/>
</dbReference>
<dbReference type="Proteomes" id="UP000054260">
    <property type="component" value="Unassembled WGS sequence"/>
</dbReference>
<reference evidence="7 8" key="2">
    <citation type="journal article" date="2015" name="MBio">
        <title>Genome-Resolved Metagenomic Analysis Reveals Roles for Candidate Phyla and Other Microbial Community Members in Biogeochemical Transformations in Oil Reservoirs.</title>
        <authorList>
            <person name="Hu P."/>
            <person name="Tom L."/>
            <person name="Singh A."/>
            <person name="Thomas B.C."/>
            <person name="Baker B.J."/>
            <person name="Piceno Y.M."/>
            <person name="Andersen G.L."/>
            <person name="Banfield J.F."/>
        </authorList>
    </citation>
    <scope>NUCLEOTIDE SEQUENCE [LARGE SCALE GENOMIC DNA]</scope>
</reference>
<dbReference type="PATRIC" id="fig|1236046.5.peg.812"/>
<name>A0A101I6W8_9BACT</name>
<reference evidence="6" key="1">
    <citation type="journal article" date="2015" name="MBio">
        <title>Genome-resolved metagenomic analysis reveals roles for candidate phyla and other microbial community members in biogeochemical transformations in oil reservoirs.</title>
        <authorList>
            <person name="Hu P."/>
            <person name="Tom L."/>
            <person name="Singh A."/>
            <person name="Thomas B.C."/>
            <person name="Baker B.J."/>
            <person name="Piceno Y.M."/>
            <person name="Andersen G.L."/>
            <person name="Banfield J.F."/>
        </authorList>
    </citation>
    <scope>NUCLEOTIDE SEQUENCE [LARGE SCALE GENOMIC DNA]</scope>
    <source>
        <strain evidence="5">46_47</strain>
        <strain evidence="6">46_70</strain>
    </source>
</reference>
<dbReference type="InterPro" id="IPR009057">
    <property type="entry name" value="Homeodomain-like_sf"/>
</dbReference>
<evidence type="ECO:0000259" key="3">
    <source>
        <dbReference type="PROSITE" id="PS50977"/>
    </source>
</evidence>
<evidence type="ECO:0000313" key="9">
    <source>
        <dbReference type="Proteomes" id="UP000264215"/>
    </source>
</evidence>
<dbReference type="EMBL" id="LGGH01000150">
    <property type="protein sequence ID" value="KUK66930.1"/>
    <property type="molecule type" value="Genomic_DNA"/>
</dbReference>
<evidence type="ECO:0000313" key="6">
    <source>
        <dbReference type="EMBL" id="KUK89443.1"/>
    </source>
</evidence>
<keyword evidence="1 2" id="KW-0238">DNA-binding</keyword>
<dbReference type="GO" id="GO:0003677">
    <property type="term" value="F:DNA binding"/>
    <property type="evidence" value="ECO:0007669"/>
    <property type="project" value="UniProtKB-UniRule"/>
</dbReference>
<dbReference type="EMBL" id="DQBS01000036">
    <property type="protein sequence ID" value="HCO69226.1"/>
    <property type="molecule type" value="Genomic_DNA"/>
</dbReference>
<evidence type="ECO:0000256" key="1">
    <source>
        <dbReference type="ARBA" id="ARBA00023125"/>
    </source>
</evidence>
<evidence type="ECO:0000313" key="4">
    <source>
        <dbReference type="EMBL" id="HCO69226.1"/>
    </source>
</evidence>
<evidence type="ECO:0000256" key="2">
    <source>
        <dbReference type="PROSITE-ProRule" id="PRU00335"/>
    </source>
</evidence>